<keyword evidence="4 11" id="KW-0479">Metal-binding</keyword>
<accession>A0A2P0P9H3</accession>
<dbReference type="InterPro" id="IPR011059">
    <property type="entry name" value="Metal-dep_hydrolase_composite"/>
</dbReference>
<dbReference type="InterPro" id="IPR003764">
    <property type="entry name" value="GlcNAc_6-P_deAcase"/>
</dbReference>
<evidence type="ECO:0000256" key="8">
    <source>
        <dbReference type="PIRNR" id="PIRNR038994"/>
    </source>
</evidence>
<feature type="binding site" evidence="11">
    <location>
        <position position="135"/>
    </location>
    <ligand>
        <name>Zn(2+)</name>
        <dbReference type="ChEBI" id="CHEBI:29105"/>
    </ligand>
</feature>
<dbReference type="InterPro" id="IPR006680">
    <property type="entry name" value="Amidohydro-rel"/>
</dbReference>
<dbReference type="SUPFAM" id="SSF51338">
    <property type="entry name" value="Composite domain of metallo-dependent hydrolases"/>
    <property type="match status" value="1"/>
</dbReference>
<feature type="active site" description="Proton donor/acceptor" evidence="9">
    <location>
        <position position="285"/>
    </location>
</feature>
<dbReference type="GO" id="GO:0008448">
    <property type="term" value="F:N-acetylglucosamine-6-phosphate deacetylase activity"/>
    <property type="evidence" value="ECO:0007669"/>
    <property type="project" value="UniProtKB-UniRule"/>
</dbReference>
<feature type="binding site" evidence="10">
    <location>
        <position position="234"/>
    </location>
    <ligand>
        <name>substrate</name>
    </ligand>
</feature>
<keyword evidence="6 8" id="KW-0119">Carbohydrate metabolism</keyword>
<proteinExistence type="evidence at transcript level"/>
<dbReference type="EC" id="3.5.1.25" evidence="2 8"/>
<dbReference type="AlphaFoldDB" id="A0A2P0P9H3"/>
<evidence type="ECO:0000256" key="6">
    <source>
        <dbReference type="ARBA" id="ARBA00023277"/>
    </source>
</evidence>
<protein>
    <recommendedName>
        <fullName evidence="3 8">N-acetylglucosamine-6-phosphate deacetylase</fullName>
        <ecNumber evidence="2 8">3.5.1.25</ecNumber>
    </recommendedName>
</protein>
<evidence type="ECO:0000259" key="12">
    <source>
        <dbReference type="Pfam" id="PF01979"/>
    </source>
</evidence>
<reference evidence="13" key="1">
    <citation type="submission" date="2016-02" db="EMBL/GenBank/DDBJ databases">
        <authorList>
            <person name="Wen L."/>
            <person name="He K."/>
            <person name="Yang H."/>
        </authorList>
    </citation>
    <scope>NUCLEOTIDE SEQUENCE</scope>
    <source>
        <strain evidence="13">Apd</strain>
    </source>
</reference>
<evidence type="ECO:0000256" key="2">
    <source>
        <dbReference type="ARBA" id="ARBA00011899"/>
    </source>
</evidence>
<comment type="catalytic activity">
    <reaction evidence="7 8">
        <text>N-acetyl-D-glucosamine 6-phosphate + H2O = D-glucosamine 6-phosphate + acetate</text>
        <dbReference type="Rhea" id="RHEA:22936"/>
        <dbReference type="ChEBI" id="CHEBI:15377"/>
        <dbReference type="ChEBI" id="CHEBI:30089"/>
        <dbReference type="ChEBI" id="CHEBI:57513"/>
        <dbReference type="ChEBI" id="CHEBI:58725"/>
        <dbReference type="EC" id="3.5.1.25"/>
    </reaction>
</comment>
<dbReference type="PANTHER" id="PTHR11113">
    <property type="entry name" value="N-ACETYLGLUCOSAMINE-6-PHOSPHATE DEACETYLASE"/>
    <property type="match status" value="1"/>
</dbReference>
<dbReference type="SUPFAM" id="SSF51556">
    <property type="entry name" value="Metallo-dependent hydrolases"/>
    <property type="match status" value="1"/>
</dbReference>
<feature type="binding site" evidence="10">
    <location>
        <begin position="319"/>
        <end position="321"/>
    </location>
    <ligand>
        <name>substrate</name>
    </ligand>
</feature>
<dbReference type="FunFam" id="3.20.20.140:FF:000023">
    <property type="entry name" value="N-acetylglucosamine-6-phosphate deacetylase"/>
    <property type="match status" value="1"/>
</dbReference>
<feature type="binding site" evidence="10">
    <location>
        <position position="146"/>
    </location>
    <ligand>
        <name>substrate</name>
    </ligand>
</feature>
<dbReference type="GO" id="GO:0106279">
    <property type="term" value="P:negative regulation of UDP-N-acetylglucosamine biosynthetic process"/>
    <property type="evidence" value="ECO:0007669"/>
    <property type="project" value="UniProtKB-ARBA"/>
</dbReference>
<dbReference type="Pfam" id="PF01979">
    <property type="entry name" value="Amidohydro_1"/>
    <property type="match status" value="1"/>
</dbReference>
<evidence type="ECO:0000256" key="1">
    <source>
        <dbReference type="ARBA" id="ARBA00010716"/>
    </source>
</evidence>
<dbReference type="GO" id="GO:0046872">
    <property type="term" value="F:metal ion binding"/>
    <property type="evidence" value="ECO:0007669"/>
    <property type="project" value="UniProtKB-KW"/>
</dbReference>
<dbReference type="Gene3D" id="3.20.20.140">
    <property type="entry name" value="Metal-dependent hydrolases"/>
    <property type="match status" value="1"/>
</dbReference>
<dbReference type="Gene3D" id="2.30.40.10">
    <property type="entry name" value="Urease, subunit C, domain 1"/>
    <property type="match status" value="1"/>
</dbReference>
<feature type="binding site" evidence="11">
    <location>
        <position position="202"/>
    </location>
    <ligand>
        <name>Zn(2+)</name>
        <dbReference type="ChEBI" id="CHEBI:29105"/>
    </ligand>
</feature>
<evidence type="ECO:0000256" key="7">
    <source>
        <dbReference type="ARBA" id="ARBA00047647"/>
    </source>
</evidence>
<dbReference type="InterPro" id="IPR032466">
    <property type="entry name" value="Metal_Hydrolase"/>
</dbReference>
<dbReference type="PIRSF" id="PIRSF038994">
    <property type="entry name" value="NagA"/>
    <property type="match status" value="1"/>
</dbReference>
<evidence type="ECO:0000256" key="3">
    <source>
        <dbReference type="ARBA" id="ARBA00018029"/>
    </source>
</evidence>
<evidence type="ECO:0000256" key="10">
    <source>
        <dbReference type="PIRSR" id="PIRSR038994-2"/>
    </source>
</evidence>
<sequence length="401" mass="43750">MSKNDTLIQFTNCRLVRNHQLIRDDLWIRNGRIVNPEPIFFDEKSLAHKKYDCKNAIIAAGYIDLQINGGYGVDFSFDIDTVEEGINKVAKGLITNGVTSFCPTLVTSPPETYRKVIPRIPKQTDGASILGLHLEGPFINAQKKGAHPEDCIRDLDEGMKTVLETYGSLDNVKILTLAPEKDVSGETIKALTDMGITVACGHSMASLKDGENAVKNGATLITHLFNAMLPFHHRDPGLVGLLASNEVPDGKTVYFGLISDGVHTHPTAVRIAYRTHPDGLILVTDAISALGLEEGIHHIGQLRLEVRDSKAFIAETETLCGSIAPLDECVRIFKKSTGCSIVYAIEAATLHPAQCIKMEKSKGTLDFGTDADFILLDDDLNVLCTWINGECVYSTGAIKFD</sequence>
<keyword evidence="5 8" id="KW-0378">Hydrolase</keyword>
<name>A0A2P0P9H3_CHRMG</name>
<dbReference type="GO" id="GO:0006046">
    <property type="term" value="P:N-acetylglucosamine catabolic process"/>
    <property type="evidence" value="ECO:0007669"/>
    <property type="project" value="TreeGrafter"/>
</dbReference>
<evidence type="ECO:0000256" key="9">
    <source>
        <dbReference type="PIRSR" id="PIRSR038994-1"/>
    </source>
</evidence>
<dbReference type="PANTHER" id="PTHR11113:SF14">
    <property type="entry name" value="N-ACETYLGLUCOSAMINE-6-PHOSPHATE DEACETYLASE"/>
    <property type="match status" value="1"/>
</dbReference>
<evidence type="ECO:0000256" key="5">
    <source>
        <dbReference type="ARBA" id="ARBA00022801"/>
    </source>
</evidence>
<dbReference type="NCBIfam" id="TIGR00221">
    <property type="entry name" value="nagA"/>
    <property type="match status" value="1"/>
</dbReference>
<dbReference type="GO" id="GO:0019262">
    <property type="term" value="P:N-acetylneuraminate catabolic process"/>
    <property type="evidence" value="ECO:0007669"/>
    <property type="project" value="UniProtKB-ARBA"/>
</dbReference>
<evidence type="ECO:0000256" key="11">
    <source>
        <dbReference type="PIRSR" id="PIRSR038994-3"/>
    </source>
</evidence>
<evidence type="ECO:0000256" key="4">
    <source>
        <dbReference type="ARBA" id="ARBA00022723"/>
    </source>
</evidence>
<evidence type="ECO:0000313" key="13">
    <source>
        <dbReference type="EMBL" id="ARA90557.1"/>
    </source>
</evidence>
<organism evidence="13">
    <name type="scientific">Chrysomya megacephala</name>
    <name type="common">Oriental latrine fly</name>
    <name type="synonym">Musca megacephala</name>
    <dbReference type="NCBI Taxonomy" id="115424"/>
    <lineage>
        <taxon>Eukaryota</taxon>
        <taxon>Metazoa</taxon>
        <taxon>Ecdysozoa</taxon>
        <taxon>Arthropoda</taxon>
        <taxon>Hexapoda</taxon>
        <taxon>Insecta</taxon>
        <taxon>Pterygota</taxon>
        <taxon>Neoptera</taxon>
        <taxon>Endopterygota</taxon>
        <taxon>Diptera</taxon>
        <taxon>Brachycera</taxon>
        <taxon>Muscomorpha</taxon>
        <taxon>Oestroidea</taxon>
        <taxon>Calliphoridae</taxon>
        <taxon>Chrysomyinae</taxon>
        <taxon>Chrysomya</taxon>
    </lineage>
</organism>
<feature type="domain" description="Amidohydrolase-related" evidence="12">
    <location>
        <begin position="57"/>
        <end position="391"/>
    </location>
</feature>
<dbReference type="EMBL" id="KU739380">
    <property type="protein sequence ID" value="ARA90557.1"/>
    <property type="molecule type" value="mRNA"/>
</dbReference>
<comment type="cofactor">
    <cofactor evidence="11">
        <name>a divalent metal cation</name>
        <dbReference type="ChEBI" id="CHEBI:60240"/>
    </cofactor>
    <text evidence="11">Binds 1 divalent metal cation per subunit.</text>
</comment>
<feature type="binding site" evidence="10">
    <location>
        <position position="263"/>
    </location>
    <ligand>
        <name>substrate</name>
    </ligand>
</feature>
<feature type="binding site" evidence="11">
    <location>
        <position position="223"/>
    </location>
    <ligand>
        <name>Zn(2+)</name>
        <dbReference type="ChEBI" id="CHEBI:29105"/>
    </ligand>
</feature>
<feature type="binding site" evidence="10">
    <location>
        <begin position="226"/>
        <end position="227"/>
    </location>
    <ligand>
        <name>substrate</name>
    </ligand>
</feature>
<dbReference type="CDD" id="cd00854">
    <property type="entry name" value="NagA"/>
    <property type="match status" value="1"/>
</dbReference>
<comment type="similarity">
    <text evidence="1 8">Belongs to the metallo-dependent hydrolases superfamily. NagA family.</text>
</comment>